<organism evidence="3 4">
    <name type="scientific">Schizopora paradoxa</name>
    <dbReference type="NCBI Taxonomy" id="27342"/>
    <lineage>
        <taxon>Eukaryota</taxon>
        <taxon>Fungi</taxon>
        <taxon>Dikarya</taxon>
        <taxon>Basidiomycota</taxon>
        <taxon>Agaricomycotina</taxon>
        <taxon>Agaricomycetes</taxon>
        <taxon>Hymenochaetales</taxon>
        <taxon>Schizoporaceae</taxon>
        <taxon>Schizopora</taxon>
    </lineage>
</organism>
<comment type="similarity">
    <text evidence="1">Belongs to the actin family.</text>
</comment>
<dbReference type="Proteomes" id="UP000053477">
    <property type="component" value="Unassembled WGS sequence"/>
</dbReference>
<accession>A0A0H2SLX7</accession>
<dbReference type="InParanoid" id="A0A0H2SLX7"/>
<name>A0A0H2SLX7_9AGAM</name>
<evidence type="ECO:0000256" key="2">
    <source>
        <dbReference type="SAM" id="MobiDB-lite"/>
    </source>
</evidence>
<dbReference type="EMBL" id="KQ085898">
    <property type="protein sequence ID" value="KLO18076.1"/>
    <property type="molecule type" value="Genomic_DNA"/>
</dbReference>
<keyword evidence="4" id="KW-1185">Reference proteome</keyword>
<evidence type="ECO:0000313" key="4">
    <source>
        <dbReference type="Proteomes" id="UP000053477"/>
    </source>
</evidence>
<dbReference type="InterPro" id="IPR043129">
    <property type="entry name" value="ATPase_NBD"/>
</dbReference>
<proteinExistence type="inferred from homology"/>
<sequence length="751" mass="83983">MPRGIPNAKRDDMGLKYTSFHVPLQPNPKNSASSYLKYEQQTVWGRNAIRQSSKQKVPEDLVPTAPDERRGSRVIVIHPGSQFLKIGRASDVTPLQVPHVIARRYKGQDPVPPPVYTNSVGRLEKGKEKMPMQSSPDGDEYSVQLTSDDPMEAKIASIATSLRDRMRFYKLKVKGNAAQVATSFNEQFQPERMEDDRKQRRNWILEPKDDDDILVGKNALLISDPCKLGFVVKKPIYGSGFNTRDYTSHQAVLNDLETIWRSVLKEQLQINLKNLKDYSVMLVIPDLWDRFYVHEIVNLLMVNMGFKQVCVQQESLAATYGAGITNACVVDIGAVKTSVACVDDGLVLSETRHALSILPHLFMFTVDLAPRLTLSVGGDDITEFLYVLLDRIGFPYKEFDLARSYDWAVMEEIKAEICTLSEADVELNLYEFVVRRPGVPTLKYGLRAYDEIILAPMIVFEPRVVEFDRKRLAFPPSSNPDVTDEVVEYLPDRLTGAMLISTQHLMPQAPPQEPPALVNSIPDGIATLQVEPSPAQRDTEDLSNGAEKPKEGDEEVSDKKSEEIQSEMEIDIETDKKPEEQPDEVKVRQDDKKPVDPEPIEPSQQNSMQGAPEPVTNGRANKFLGDLPIDVLFEASKLPLDVAIFNSARAAGGHEKIRKYLQAVLVVGGSAAIPGMPHALESRLQAIATPLVPNMEKVQIIPPPRDALPHTLAWKGAAVLARMEGASDLWLSAEDWQLFGLRGLKERCFYL</sequence>
<evidence type="ECO:0000256" key="1">
    <source>
        <dbReference type="RuleBase" id="RU000487"/>
    </source>
</evidence>
<feature type="compositionally biased region" description="Basic and acidic residues" evidence="2">
    <location>
        <begin position="547"/>
        <end position="563"/>
    </location>
</feature>
<dbReference type="OrthoDB" id="5572108at2759"/>
<evidence type="ECO:0000313" key="3">
    <source>
        <dbReference type="EMBL" id="KLO18076.1"/>
    </source>
</evidence>
<dbReference type="Gene3D" id="3.90.640.10">
    <property type="entry name" value="Actin, Chain A, domain 4"/>
    <property type="match status" value="1"/>
</dbReference>
<feature type="region of interest" description="Disordered" evidence="2">
    <location>
        <begin position="106"/>
        <end position="140"/>
    </location>
</feature>
<gene>
    <name evidence="3" type="ORF">SCHPADRAFT_136395</name>
</gene>
<dbReference type="Pfam" id="PF00022">
    <property type="entry name" value="Actin"/>
    <property type="match status" value="2"/>
</dbReference>
<protein>
    <submittedName>
        <fullName evidence="3">Actin-like ATPase domain-containing protein</fullName>
    </submittedName>
</protein>
<dbReference type="InterPro" id="IPR004000">
    <property type="entry name" value="Actin"/>
</dbReference>
<dbReference type="PANTHER" id="PTHR11937">
    <property type="entry name" value="ACTIN"/>
    <property type="match status" value="1"/>
</dbReference>
<dbReference type="SMART" id="SM00268">
    <property type="entry name" value="ACTIN"/>
    <property type="match status" value="1"/>
</dbReference>
<dbReference type="AlphaFoldDB" id="A0A0H2SLX7"/>
<feature type="region of interest" description="Disordered" evidence="2">
    <location>
        <begin position="531"/>
        <end position="619"/>
    </location>
</feature>
<feature type="compositionally biased region" description="Basic and acidic residues" evidence="2">
    <location>
        <begin position="573"/>
        <end position="596"/>
    </location>
</feature>
<dbReference type="FunCoup" id="A0A0H2SLX7">
    <property type="interactions" value="606"/>
</dbReference>
<dbReference type="CDD" id="cd10206">
    <property type="entry name" value="ASKHA_NBD_Arp8-like"/>
    <property type="match status" value="1"/>
</dbReference>
<reference evidence="3 4" key="1">
    <citation type="submission" date="2015-04" db="EMBL/GenBank/DDBJ databases">
        <title>Complete genome sequence of Schizopora paradoxa KUC8140, a cosmopolitan wood degrader in East Asia.</title>
        <authorList>
            <consortium name="DOE Joint Genome Institute"/>
            <person name="Min B."/>
            <person name="Park H."/>
            <person name="Jang Y."/>
            <person name="Kim J.-J."/>
            <person name="Kim K.H."/>
            <person name="Pangilinan J."/>
            <person name="Lipzen A."/>
            <person name="Riley R."/>
            <person name="Grigoriev I.V."/>
            <person name="Spatafora J.W."/>
            <person name="Choi I.-G."/>
        </authorList>
    </citation>
    <scope>NUCLEOTIDE SEQUENCE [LARGE SCALE GENOMIC DNA]</scope>
    <source>
        <strain evidence="3 4">KUC8140</strain>
    </source>
</reference>
<dbReference type="Gene3D" id="3.30.420.40">
    <property type="match status" value="2"/>
</dbReference>
<dbReference type="STRING" id="27342.A0A0H2SLX7"/>
<dbReference type="SUPFAM" id="SSF53067">
    <property type="entry name" value="Actin-like ATPase domain"/>
    <property type="match status" value="2"/>
</dbReference>